<evidence type="ECO:0000256" key="7">
    <source>
        <dbReference type="ARBA" id="ARBA00023134"/>
    </source>
</evidence>
<feature type="binding site" evidence="8">
    <location>
        <position position="304"/>
    </location>
    <ligand>
        <name>GTP</name>
        <dbReference type="ChEBI" id="CHEBI:37565"/>
    </ligand>
</feature>
<dbReference type="HAMAP" id="MF_00011">
    <property type="entry name" value="Adenylosucc_synth"/>
    <property type="match status" value="1"/>
</dbReference>
<feature type="binding site" evidence="8">
    <location>
        <position position="142"/>
    </location>
    <ligand>
        <name>IMP</name>
        <dbReference type="ChEBI" id="CHEBI:58053"/>
        <note>ligand shared between dimeric partners</note>
    </ligand>
</feature>
<evidence type="ECO:0000313" key="12">
    <source>
        <dbReference type="Proteomes" id="UP000248724"/>
    </source>
</evidence>
<feature type="binding site" evidence="8">
    <location>
        <begin position="298"/>
        <end position="304"/>
    </location>
    <ligand>
        <name>substrate</name>
    </ligand>
</feature>
<dbReference type="Gene3D" id="3.40.440.10">
    <property type="entry name" value="Adenylosuccinate Synthetase, subunit A, domain 1"/>
    <property type="match status" value="1"/>
</dbReference>
<feature type="binding site" description="in other chain" evidence="8">
    <location>
        <position position="238"/>
    </location>
    <ligand>
        <name>IMP</name>
        <dbReference type="ChEBI" id="CHEBI:58053"/>
        <note>ligand shared between dimeric partners</note>
    </ligand>
</feature>
<comment type="function">
    <text evidence="8">Plays an important role in the de novo pathway of purine nucleotide biosynthesis. Catalyzes the first committed step in the biosynthesis of AMP from IMP.</text>
</comment>
<dbReference type="AlphaFoldDB" id="A0A2W6A2K6"/>
<reference evidence="11 12" key="1">
    <citation type="journal article" date="2017" name="Nature">
        <title>Atmospheric trace gases support primary production in Antarctic desert surface soil.</title>
        <authorList>
            <person name="Ji M."/>
            <person name="Greening C."/>
            <person name="Vanwonterghem I."/>
            <person name="Carere C.R."/>
            <person name="Bay S.K."/>
            <person name="Steen J.A."/>
            <person name="Montgomery K."/>
            <person name="Lines T."/>
            <person name="Beardall J."/>
            <person name="van Dorst J."/>
            <person name="Snape I."/>
            <person name="Stott M.B."/>
            <person name="Hugenholtz P."/>
            <person name="Ferrari B.C."/>
        </authorList>
    </citation>
    <scope>NUCLEOTIDE SEQUENCE [LARGE SCALE GENOMIC DNA]</scope>
    <source>
        <strain evidence="11">RRmetagenome_bin12</strain>
    </source>
</reference>
<dbReference type="GO" id="GO:0044208">
    <property type="term" value="P:'de novo' AMP biosynthetic process"/>
    <property type="evidence" value="ECO:0007669"/>
    <property type="project" value="UniProtKB-UniRule"/>
</dbReference>
<organism evidence="11 12">
    <name type="scientific">Candidatus Aeolococcus gillhamiae</name>
    <dbReference type="NCBI Taxonomy" id="3127015"/>
    <lineage>
        <taxon>Bacteria</taxon>
        <taxon>Bacillati</taxon>
        <taxon>Candidatus Dormiibacterota</taxon>
        <taxon>Candidatus Dormibacteria</taxon>
        <taxon>Candidatus Aeolococcales</taxon>
        <taxon>Candidatus Aeolococcaceae</taxon>
        <taxon>Candidatus Aeolococcus</taxon>
    </lineage>
</organism>
<dbReference type="GO" id="GO:0004019">
    <property type="term" value="F:adenylosuccinate synthase activity"/>
    <property type="evidence" value="ECO:0007669"/>
    <property type="project" value="UniProtKB-UniRule"/>
</dbReference>
<dbReference type="EMBL" id="QHBU01000196">
    <property type="protein sequence ID" value="PZR79648.1"/>
    <property type="molecule type" value="Genomic_DNA"/>
</dbReference>
<dbReference type="PANTHER" id="PTHR11846">
    <property type="entry name" value="ADENYLOSUCCINATE SYNTHETASE"/>
    <property type="match status" value="1"/>
</dbReference>
<dbReference type="CDD" id="cd03108">
    <property type="entry name" value="AdSS"/>
    <property type="match status" value="1"/>
</dbReference>
<accession>A0A2W6A2K6</accession>
<dbReference type="InterPro" id="IPR033128">
    <property type="entry name" value="Adenylosuccin_syn_Lys_AS"/>
</dbReference>
<comment type="catalytic activity">
    <reaction evidence="8 10">
        <text>IMP + L-aspartate + GTP = N(6)-(1,2-dicarboxyethyl)-AMP + GDP + phosphate + 2 H(+)</text>
        <dbReference type="Rhea" id="RHEA:15753"/>
        <dbReference type="ChEBI" id="CHEBI:15378"/>
        <dbReference type="ChEBI" id="CHEBI:29991"/>
        <dbReference type="ChEBI" id="CHEBI:37565"/>
        <dbReference type="ChEBI" id="CHEBI:43474"/>
        <dbReference type="ChEBI" id="CHEBI:57567"/>
        <dbReference type="ChEBI" id="CHEBI:58053"/>
        <dbReference type="ChEBI" id="CHEBI:58189"/>
        <dbReference type="EC" id="6.3.4.4"/>
    </reaction>
</comment>
<comment type="subcellular location">
    <subcellularLocation>
        <location evidence="8">Cytoplasm</location>
    </subcellularLocation>
</comment>
<name>A0A2W6A2K6_9BACT</name>
<feature type="binding site" description="in other chain" evidence="8">
    <location>
        <position position="223"/>
    </location>
    <ligand>
        <name>IMP</name>
        <dbReference type="ChEBI" id="CHEBI:58053"/>
        <note>ligand shared between dimeric partners</note>
    </ligand>
</feature>
<comment type="subunit">
    <text evidence="1 8">Homodimer.</text>
</comment>
<evidence type="ECO:0000256" key="9">
    <source>
        <dbReference type="PROSITE-ProRule" id="PRU10134"/>
    </source>
</evidence>
<dbReference type="InterPro" id="IPR042111">
    <property type="entry name" value="Adenylosuccinate_synth_dom3"/>
</dbReference>
<keyword evidence="4 8" id="KW-0547">Nucleotide-binding</keyword>
<feature type="binding site" evidence="8">
    <location>
        <begin position="330"/>
        <end position="332"/>
    </location>
    <ligand>
        <name>GTP</name>
        <dbReference type="ChEBI" id="CHEBI:37565"/>
    </ligand>
</feature>
<evidence type="ECO:0000256" key="2">
    <source>
        <dbReference type="ARBA" id="ARBA00022598"/>
    </source>
</evidence>
<evidence type="ECO:0000256" key="10">
    <source>
        <dbReference type="RuleBase" id="RU000520"/>
    </source>
</evidence>
<feature type="binding site" description="in other chain" evidence="8">
    <location>
        <begin position="38"/>
        <end position="41"/>
    </location>
    <ligand>
        <name>IMP</name>
        <dbReference type="ChEBI" id="CHEBI:58053"/>
        <note>ligand shared between dimeric partners</note>
    </ligand>
</feature>
<proteinExistence type="inferred from homology"/>
<evidence type="ECO:0000313" key="11">
    <source>
        <dbReference type="EMBL" id="PZR79648.1"/>
    </source>
</evidence>
<dbReference type="UniPathway" id="UPA00075">
    <property type="reaction ID" value="UER00335"/>
</dbReference>
<dbReference type="PANTHER" id="PTHR11846:SF0">
    <property type="entry name" value="ADENYLOSUCCINATE SYNTHETASE"/>
    <property type="match status" value="1"/>
</dbReference>
<feature type="active site" evidence="9">
    <location>
        <position position="139"/>
    </location>
</feature>
<dbReference type="PROSITE" id="PS00513">
    <property type="entry name" value="ADENYLOSUCCIN_SYN_2"/>
    <property type="match status" value="1"/>
</dbReference>
<keyword evidence="3 8" id="KW-0479">Metal-binding</keyword>
<dbReference type="GO" id="GO:0000287">
    <property type="term" value="F:magnesium ion binding"/>
    <property type="evidence" value="ECO:0007669"/>
    <property type="project" value="UniProtKB-UniRule"/>
</dbReference>
<evidence type="ECO:0000256" key="4">
    <source>
        <dbReference type="ARBA" id="ARBA00022741"/>
    </source>
</evidence>
<dbReference type="InterPro" id="IPR018220">
    <property type="entry name" value="Adenylosuccin_syn_GTP-bd"/>
</dbReference>
<protein>
    <recommendedName>
        <fullName evidence="8 10">Adenylosuccinate synthetase</fullName>
        <shortName evidence="8">AMPSase</shortName>
        <shortName evidence="8">AdSS</shortName>
        <ecNumber evidence="8 10">6.3.4.4</ecNumber>
    </recommendedName>
    <alternativeName>
        <fullName evidence="8">IMP--aspartate ligase</fullName>
    </alternativeName>
</protein>
<dbReference type="NCBIfam" id="TIGR00184">
    <property type="entry name" value="purA"/>
    <property type="match status" value="1"/>
</dbReference>
<evidence type="ECO:0000256" key="8">
    <source>
        <dbReference type="HAMAP-Rule" id="MF_00011"/>
    </source>
</evidence>
<feature type="binding site" evidence="8">
    <location>
        <position position="40"/>
    </location>
    <ligand>
        <name>Mg(2+)</name>
        <dbReference type="ChEBI" id="CHEBI:18420"/>
    </ligand>
</feature>
<feature type="active site" description="Proton acceptor" evidence="8">
    <location>
        <position position="13"/>
    </location>
</feature>
<dbReference type="GO" id="GO:0046040">
    <property type="term" value="P:IMP metabolic process"/>
    <property type="evidence" value="ECO:0007669"/>
    <property type="project" value="TreeGrafter"/>
</dbReference>
<feature type="active site" description="Proton donor" evidence="8">
    <location>
        <position position="41"/>
    </location>
</feature>
<comment type="cofactor">
    <cofactor evidence="8">
        <name>Mg(2+)</name>
        <dbReference type="ChEBI" id="CHEBI:18420"/>
    </cofactor>
    <text evidence="8">Binds 1 Mg(2+) ion per subunit.</text>
</comment>
<dbReference type="SMART" id="SM00788">
    <property type="entry name" value="Adenylsucc_synt"/>
    <property type="match status" value="1"/>
</dbReference>
<feature type="binding site" evidence="8">
    <location>
        <begin position="40"/>
        <end position="42"/>
    </location>
    <ligand>
        <name>GTP</name>
        <dbReference type="ChEBI" id="CHEBI:37565"/>
    </ligand>
</feature>
<gene>
    <name evidence="8" type="primary">purA</name>
    <name evidence="11" type="ORF">DLM65_10270</name>
</gene>
<dbReference type="NCBIfam" id="NF002223">
    <property type="entry name" value="PRK01117.1"/>
    <property type="match status" value="1"/>
</dbReference>
<feature type="binding site" evidence="8">
    <location>
        <begin position="12"/>
        <end position="18"/>
    </location>
    <ligand>
        <name>GTP</name>
        <dbReference type="ChEBI" id="CHEBI:37565"/>
    </ligand>
</feature>
<feature type="binding site" evidence="8">
    <location>
        <begin position="412"/>
        <end position="414"/>
    </location>
    <ligand>
        <name>GTP</name>
        <dbReference type="ChEBI" id="CHEBI:37565"/>
    </ligand>
</feature>
<dbReference type="InterPro" id="IPR027417">
    <property type="entry name" value="P-loop_NTPase"/>
</dbReference>
<keyword evidence="2 8" id="KW-0436">Ligase</keyword>
<comment type="pathway">
    <text evidence="8 10">Purine metabolism; AMP biosynthesis via de novo pathway; AMP from IMP: step 1/2.</text>
</comment>
<keyword evidence="5 8" id="KW-0658">Purine biosynthesis</keyword>
<keyword evidence="6 8" id="KW-0460">Magnesium</keyword>
<dbReference type="GO" id="GO:0005525">
    <property type="term" value="F:GTP binding"/>
    <property type="evidence" value="ECO:0007669"/>
    <property type="project" value="UniProtKB-UniRule"/>
</dbReference>
<keyword evidence="7 8" id="KW-0342">GTP-binding</keyword>
<feature type="binding site" evidence="8">
    <location>
        <position position="13"/>
    </location>
    <ligand>
        <name>Mg(2+)</name>
        <dbReference type="ChEBI" id="CHEBI:18420"/>
    </ligand>
</feature>
<dbReference type="FunFam" id="1.10.300.10:FF:000001">
    <property type="entry name" value="Adenylosuccinate synthetase"/>
    <property type="match status" value="1"/>
</dbReference>
<feature type="binding site" description="in other chain" evidence="8">
    <location>
        <position position="302"/>
    </location>
    <ligand>
        <name>IMP</name>
        <dbReference type="ChEBI" id="CHEBI:58053"/>
        <note>ligand shared between dimeric partners</note>
    </ligand>
</feature>
<dbReference type="FunFam" id="3.90.170.10:FF:000001">
    <property type="entry name" value="Adenylosuccinate synthetase"/>
    <property type="match status" value="1"/>
</dbReference>
<dbReference type="Proteomes" id="UP000248724">
    <property type="component" value="Unassembled WGS sequence"/>
</dbReference>
<dbReference type="Pfam" id="PF00709">
    <property type="entry name" value="Adenylsucc_synt"/>
    <property type="match status" value="1"/>
</dbReference>
<feature type="binding site" description="in other chain" evidence="8">
    <location>
        <begin position="13"/>
        <end position="16"/>
    </location>
    <ligand>
        <name>IMP</name>
        <dbReference type="ChEBI" id="CHEBI:58053"/>
        <note>ligand shared between dimeric partners</note>
    </ligand>
</feature>
<dbReference type="SUPFAM" id="SSF52540">
    <property type="entry name" value="P-loop containing nucleoside triphosphate hydrolases"/>
    <property type="match status" value="1"/>
</dbReference>
<dbReference type="InterPro" id="IPR042110">
    <property type="entry name" value="Adenylosuccinate_synth_dom2"/>
</dbReference>
<dbReference type="Gene3D" id="1.10.300.10">
    <property type="entry name" value="Adenylosuccinate Synthetase, subunit A, domain 2"/>
    <property type="match status" value="1"/>
</dbReference>
<dbReference type="InterPro" id="IPR001114">
    <property type="entry name" value="Adenylosuccinate_synthetase"/>
</dbReference>
<keyword evidence="8" id="KW-0963">Cytoplasm</keyword>
<dbReference type="Gene3D" id="3.90.170.10">
    <property type="entry name" value="Adenylosuccinate Synthetase, subunit A, domain 3"/>
    <property type="match status" value="1"/>
</dbReference>
<dbReference type="GO" id="GO:0005737">
    <property type="term" value="C:cytoplasm"/>
    <property type="evidence" value="ECO:0007669"/>
    <property type="project" value="UniProtKB-SubCell"/>
</dbReference>
<evidence type="ECO:0000256" key="6">
    <source>
        <dbReference type="ARBA" id="ARBA00022842"/>
    </source>
</evidence>
<dbReference type="InterPro" id="IPR042109">
    <property type="entry name" value="Adenylosuccinate_synth_dom1"/>
</dbReference>
<sequence length="427" mass="47374">MSVTILVGGQWGDEGKGKVIDLLADRVDMVVRSQGGSNAGHTVVAEGKEYKFHLIPSGVLNPSTVCVIGHGVVVNPKVFLEEVDNLHAEGVSTDNLFISERAHMVMPYHPELDRLGEVQRGDDRLGTTARGIGPAYEDKVRRIGFRIGDLQKPAFLEKKLRFVLRLKNEALTKLYDAEPFDEGAILDEYLGYAERLDPLIRDIYPMVRDAIAYDRKILLEGAQAIMLDIDLGTYPYVTSSAPTAAGACAGSGIAPSRVDRTIGVFKAYTTRVGYGPFPTELTDTLGERLREIGNEFGTTTGRARRVGWYDAAVARYAVETNGIDSIVLTKVDVLDEVPTLRICTGYMWRGEYWDHPMANISHLKHCDPVYEEMPGWMTSTRDCRSYDDLPPRCRAYIERLGELSGAPIDVVSIGPDRQHTVVRRNLL</sequence>
<evidence type="ECO:0000256" key="1">
    <source>
        <dbReference type="ARBA" id="ARBA00011738"/>
    </source>
</evidence>
<dbReference type="EC" id="6.3.4.4" evidence="8 10"/>
<dbReference type="PROSITE" id="PS01266">
    <property type="entry name" value="ADENYLOSUCCIN_SYN_1"/>
    <property type="match status" value="1"/>
</dbReference>
<comment type="similarity">
    <text evidence="8 10">Belongs to the adenylosuccinate synthetase family.</text>
</comment>
<feature type="binding site" description="in other chain" evidence="8">
    <location>
        <position position="128"/>
    </location>
    <ligand>
        <name>IMP</name>
        <dbReference type="ChEBI" id="CHEBI:58053"/>
        <note>ligand shared between dimeric partners</note>
    </ligand>
</feature>
<evidence type="ECO:0000256" key="5">
    <source>
        <dbReference type="ARBA" id="ARBA00022755"/>
    </source>
</evidence>
<comment type="caution">
    <text evidence="11">The sequence shown here is derived from an EMBL/GenBank/DDBJ whole genome shotgun (WGS) entry which is preliminary data.</text>
</comment>
<evidence type="ECO:0000256" key="3">
    <source>
        <dbReference type="ARBA" id="ARBA00022723"/>
    </source>
</evidence>